<organism evidence="1 2">
    <name type="scientific">Paenibacillus xanthanilyticus</name>
    <dbReference type="NCBI Taxonomy" id="1783531"/>
    <lineage>
        <taxon>Bacteria</taxon>
        <taxon>Bacillati</taxon>
        <taxon>Bacillota</taxon>
        <taxon>Bacilli</taxon>
        <taxon>Bacillales</taxon>
        <taxon>Paenibacillaceae</taxon>
        <taxon>Paenibacillus</taxon>
    </lineage>
</organism>
<accession>A0ABV8KB94</accession>
<evidence type="ECO:0000313" key="1">
    <source>
        <dbReference type="EMBL" id="MFC4103321.1"/>
    </source>
</evidence>
<evidence type="ECO:0008006" key="3">
    <source>
        <dbReference type="Google" id="ProtNLM"/>
    </source>
</evidence>
<dbReference type="RefSeq" id="WP_377721889.1">
    <property type="nucleotide sequence ID" value="NZ_JBHSAM010000034.1"/>
</dbReference>
<proteinExistence type="predicted"/>
<dbReference type="EMBL" id="JBHSAM010000034">
    <property type="protein sequence ID" value="MFC4103321.1"/>
    <property type="molecule type" value="Genomic_DNA"/>
</dbReference>
<gene>
    <name evidence="1" type="ORF">ACFOZ8_27235</name>
</gene>
<keyword evidence="2" id="KW-1185">Reference proteome</keyword>
<evidence type="ECO:0000313" key="2">
    <source>
        <dbReference type="Proteomes" id="UP001595715"/>
    </source>
</evidence>
<sequence>MPFTTSLLTNTRATGTAATNVVVNVRNLDQVADVTVIVQIFALSATTLTLSPVYQTGIVVAPNSATRQLFNIAGNLAYEVQLSIITPLPNALLSVFGVDEFGNLVAGQRVLQSELTEIPVLTPTDGVI</sequence>
<comment type="caution">
    <text evidence="1">The sequence shown here is derived from an EMBL/GenBank/DDBJ whole genome shotgun (WGS) entry which is preliminary data.</text>
</comment>
<name>A0ABV8KB94_9BACL</name>
<protein>
    <recommendedName>
        <fullName evidence="3">Exosporium protein C</fullName>
    </recommendedName>
</protein>
<dbReference type="Proteomes" id="UP001595715">
    <property type="component" value="Unassembled WGS sequence"/>
</dbReference>
<reference evidence="2" key="1">
    <citation type="journal article" date="2019" name="Int. J. Syst. Evol. Microbiol.">
        <title>The Global Catalogue of Microorganisms (GCM) 10K type strain sequencing project: providing services to taxonomists for standard genome sequencing and annotation.</title>
        <authorList>
            <consortium name="The Broad Institute Genomics Platform"/>
            <consortium name="The Broad Institute Genome Sequencing Center for Infectious Disease"/>
            <person name="Wu L."/>
            <person name="Ma J."/>
        </authorList>
    </citation>
    <scope>NUCLEOTIDE SEQUENCE [LARGE SCALE GENOMIC DNA]</scope>
    <source>
        <strain evidence="2">IBRC-M 10987</strain>
    </source>
</reference>